<evidence type="ECO:0000313" key="2">
    <source>
        <dbReference type="Proteomes" id="UP000008782"/>
    </source>
</evidence>
<dbReference type="HOGENOM" id="CLU_2687686_0_0_1"/>
<reference evidence="2" key="1">
    <citation type="journal article" date="2012" name="Nat. Genet.">
        <title>Lifestyle transitions in plant pathogenic Colletotrichum fungi deciphered by genome and transcriptome analyses.</title>
        <authorList>
            <person name="O'Connell R.J."/>
            <person name="Thon M.R."/>
            <person name="Hacquard S."/>
            <person name="Amyotte S.G."/>
            <person name="Kleemann J."/>
            <person name="Torres M.F."/>
            <person name="Damm U."/>
            <person name="Buiate E.A."/>
            <person name="Epstein L."/>
            <person name="Alkan N."/>
            <person name="Altmueller J."/>
            <person name="Alvarado-Balderrama L."/>
            <person name="Bauser C.A."/>
            <person name="Becker C."/>
            <person name="Birren B.W."/>
            <person name="Chen Z."/>
            <person name="Choi J."/>
            <person name="Crouch J.A."/>
            <person name="Duvick J.P."/>
            <person name="Farman M.A."/>
            <person name="Gan P."/>
            <person name="Heiman D."/>
            <person name="Henrissat B."/>
            <person name="Howard R.J."/>
            <person name="Kabbage M."/>
            <person name="Koch C."/>
            <person name="Kracher B."/>
            <person name="Kubo Y."/>
            <person name="Law A.D."/>
            <person name="Lebrun M.-H."/>
            <person name="Lee Y.-H."/>
            <person name="Miyara I."/>
            <person name="Moore N."/>
            <person name="Neumann U."/>
            <person name="Nordstroem K."/>
            <person name="Panaccione D.G."/>
            <person name="Panstruga R."/>
            <person name="Place M."/>
            <person name="Proctor R.H."/>
            <person name="Prusky D."/>
            <person name="Rech G."/>
            <person name="Reinhardt R."/>
            <person name="Rollins J.A."/>
            <person name="Rounsley S."/>
            <person name="Schardl C.L."/>
            <person name="Schwartz D.C."/>
            <person name="Shenoy N."/>
            <person name="Shirasu K."/>
            <person name="Sikhakolli U.R."/>
            <person name="Stueber K."/>
            <person name="Sukno S.A."/>
            <person name="Sweigard J.A."/>
            <person name="Takano Y."/>
            <person name="Takahara H."/>
            <person name="Trail F."/>
            <person name="van der Does H.C."/>
            <person name="Voll L.M."/>
            <person name="Will I."/>
            <person name="Young S."/>
            <person name="Zeng Q."/>
            <person name="Zhang J."/>
            <person name="Zhou S."/>
            <person name="Dickman M.B."/>
            <person name="Schulze-Lefert P."/>
            <person name="Ver Loren van Themaat E."/>
            <person name="Ma L.-J."/>
            <person name="Vaillancourt L.J."/>
        </authorList>
    </citation>
    <scope>NUCLEOTIDE SEQUENCE [LARGE SCALE GENOMIC DNA]</scope>
    <source>
        <strain evidence="2">M1.001 / M2 / FGSC 10212</strain>
    </source>
</reference>
<accession>E3QV10</accession>
<dbReference type="Proteomes" id="UP000008782">
    <property type="component" value="Unassembled WGS sequence"/>
</dbReference>
<evidence type="ECO:0000313" key="1">
    <source>
        <dbReference type="EMBL" id="EFQ34700.1"/>
    </source>
</evidence>
<dbReference type="EMBL" id="GG697383">
    <property type="protein sequence ID" value="EFQ34700.1"/>
    <property type="molecule type" value="Genomic_DNA"/>
</dbReference>
<keyword evidence="2" id="KW-1185">Reference proteome</keyword>
<dbReference type="AlphaFoldDB" id="E3QV10"/>
<dbReference type="GeneID" id="24415209"/>
<dbReference type="OrthoDB" id="3257981at2759"/>
<name>E3QV10_COLGM</name>
<gene>
    <name evidence="1" type="ORF">GLRG_09844</name>
</gene>
<sequence length="74" mass="8091">MDDTQWCGVTKEDIVVAAYGDCLEGGWMKNALKLNYTNLNPTGSLSWFGNGISVLGFVRMPLCQNLYTIVGNAD</sequence>
<organism evidence="2">
    <name type="scientific">Colletotrichum graminicola (strain M1.001 / M2 / FGSC 10212)</name>
    <name type="common">Maize anthracnose fungus</name>
    <name type="synonym">Glomerella graminicola</name>
    <dbReference type="NCBI Taxonomy" id="645133"/>
    <lineage>
        <taxon>Eukaryota</taxon>
        <taxon>Fungi</taxon>
        <taxon>Dikarya</taxon>
        <taxon>Ascomycota</taxon>
        <taxon>Pezizomycotina</taxon>
        <taxon>Sordariomycetes</taxon>
        <taxon>Hypocreomycetidae</taxon>
        <taxon>Glomerellales</taxon>
        <taxon>Glomerellaceae</taxon>
        <taxon>Colletotrichum</taxon>
        <taxon>Colletotrichum graminicola species complex</taxon>
    </lineage>
</organism>
<dbReference type="VEuPathDB" id="FungiDB:GLRG_09844"/>
<dbReference type="STRING" id="645133.E3QV10"/>
<dbReference type="RefSeq" id="XP_008098720.1">
    <property type="nucleotide sequence ID" value="XM_008100529.1"/>
</dbReference>
<protein>
    <submittedName>
        <fullName evidence="1">Uncharacterized protein</fullName>
    </submittedName>
</protein>
<proteinExistence type="predicted"/>